<name>A0A563W227_9CYAN</name>
<proteinExistence type="predicted"/>
<accession>A0A563W227</accession>
<evidence type="ECO:0008006" key="5">
    <source>
        <dbReference type="Google" id="ProtNLM"/>
    </source>
</evidence>
<gene>
    <name evidence="3" type="ORF">H1P_6400005</name>
</gene>
<sequence length="551" mass="62917">MFSQISERYLHITRYILTIGWLVLIISLFYDPISANLTETNMMFGPSVANTCFEFQGECQPLTTYPIGARIFWGMVVPSSILILLIFGHEAWRRICPLSFFSQIPRALGLQKKRVIRENSWLHRNYLYLQFGLLFLGLNIRLLLVNSDRFLLGVFLLLTIGSAITVGFLYGGKTWCNYFCPMAPVQMIYSEPSSLLTSVAHTAPPKTITQSMCRTVDSSGKEKSACVACKSSCIDIDAEHSYWENINRPDRQLLYYAYIGLAIGFFTYFGFYSGNWQFLSSGVWNETNQLKTLLAPGFYLGGSTIPIPKLIAVPLTLVFFSGITYALGLWAEKHYRRYRKRIRKPLTPEQLHHHTFSVATFIAFNCLFFLGVRPSLGWLPGIMPNVISWIAIAASSLWLAKAWQRSAQKYARERDGHLLRRQLKKLPLNLSDYLKGRSLEELNPDELYTLATVMPNFANQYRLQMYSGVLCEALEQKNVSIASSFREFQGLRHKLKINDSEHHTILEKLLQEHSQSISQAQASFDDTTVLRSPNARSGDEPTTIYFRKSSK</sequence>
<protein>
    <recommendedName>
        <fullName evidence="5">Cyclic nucleotide-binding protein</fullName>
    </recommendedName>
</protein>
<keyword evidence="2" id="KW-1133">Transmembrane helix</keyword>
<feature type="transmembrane region" description="Helical" evidence="2">
    <location>
        <begin position="378"/>
        <end position="400"/>
    </location>
</feature>
<feature type="transmembrane region" description="Helical" evidence="2">
    <location>
        <begin position="12"/>
        <end position="30"/>
    </location>
</feature>
<reference evidence="3 4" key="1">
    <citation type="submission" date="2019-01" db="EMBL/GenBank/DDBJ databases">
        <authorList>
            <person name="Brito A."/>
        </authorList>
    </citation>
    <scope>NUCLEOTIDE SEQUENCE [LARGE SCALE GENOMIC DNA]</scope>
    <source>
        <strain evidence="3">1</strain>
    </source>
</reference>
<dbReference type="EMBL" id="CAACVJ010000602">
    <property type="protein sequence ID" value="VEP17764.1"/>
    <property type="molecule type" value="Genomic_DNA"/>
</dbReference>
<dbReference type="RefSeq" id="WP_144876170.1">
    <property type="nucleotide sequence ID" value="NZ_LR214372.1"/>
</dbReference>
<feature type="transmembrane region" description="Helical" evidence="2">
    <location>
        <begin position="150"/>
        <end position="172"/>
    </location>
</feature>
<feature type="transmembrane region" description="Helical" evidence="2">
    <location>
        <begin position="351"/>
        <end position="372"/>
    </location>
</feature>
<dbReference type="AlphaFoldDB" id="A0A563W227"/>
<feature type="transmembrane region" description="Helical" evidence="2">
    <location>
        <begin position="126"/>
        <end position="144"/>
    </location>
</feature>
<feature type="transmembrane region" description="Helical" evidence="2">
    <location>
        <begin position="253"/>
        <end position="271"/>
    </location>
</feature>
<keyword evidence="2" id="KW-0812">Transmembrane</keyword>
<feature type="transmembrane region" description="Helical" evidence="2">
    <location>
        <begin position="71"/>
        <end position="88"/>
    </location>
</feature>
<keyword evidence="4" id="KW-1185">Reference proteome</keyword>
<keyword evidence="2" id="KW-0472">Membrane</keyword>
<dbReference type="Proteomes" id="UP000320055">
    <property type="component" value="Unassembled WGS sequence"/>
</dbReference>
<evidence type="ECO:0000313" key="3">
    <source>
        <dbReference type="EMBL" id="VEP17764.1"/>
    </source>
</evidence>
<dbReference type="OrthoDB" id="8360592at2"/>
<organism evidence="3 4">
    <name type="scientific">Hyella patelloides LEGE 07179</name>
    <dbReference type="NCBI Taxonomy" id="945734"/>
    <lineage>
        <taxon>Bacteria</taxon>
        <taxon>Bacillati</taxon>
        <taxon>Cyanobacteriota</taxon>
        <taxon>Cyanophyceae</taxon>
        <taxon>Pleurocapsales</taxon>
        <taxon>Hyellaceae</taxon>
        <taxon>Hyella</taxon>
    </lineage>
</organism>
<evidence type="ECO:0000313" key="4">
    <source>
        <dbReference type="Proteomes" id="UP000320055"/>
    </source>
</evidence>
<feature type="transmembrane region" description="Helical" evidence="2">
    <location>
        <begin position="310"/>
        <end position="330"/>
    </location>
</feature>
<evidence type="ECO:0000256" key="2">
    <source>
        <dbReference type="SAM" id="Phobius"/>
    </source>
</evidence>
<feature type="region of interest" description="Disordered" evidence="1">
    <location>
        <begin position="530"/>
        <end position="551"/>
    </location>
</feature>
<evidence type="ECO:0000256" key="1">
    <source>
        <dbReference type="SAM" id="MobiDB-lite"/>
    </source>
</evidence>